<dbReference type="PANTHER" id="PTHR10612">
    <property type="entry name" value="APOLIPOPROTEIN D"/>
    <property type="match status" value="1"/>
</dbReference>
<keyword evidence="2" id="KW-0732">Signal</keyword>
<keyword evidence="5" id="KW-1185">Reference proteome</keyword>
<sequence length="207" mass="22681">MTPLPCSPWSTRLAAALLLAASALAPAAHAAGAAAPNAAPAPLQTVARLELPRYLGTWYEIAKYPNRFQQKCVADTRADYQMRADGQVRVLNQCRRADGSTDSAEGAARLVGGTDSPRLQVRFAPAWLGWLPAVWGDYWVIDLEPAYQLVAVSEPQREFLWVLSRQPQVDPQAYQALLQRLIAQGFDPARLQWTPHGDTPVTRPGTP</sequence>
<dbReference type="CDD" id="cd19438">
    <property type="entry name" value="lipocalin_Blc-like"/>
    <property type="match status" value="1"/>
</dbReference>
<comment type="subunit">
    <text evidence="2">Homodimer.</text>
</comment>
<evidence type="ECO:0000256" key="2">
    <source>
        <dbReference type="PIRNR" id="PIRNR036893"/>
    </source>
</evidence>
<protein>
    <recommendedName>
        <fullName evidence="2">Outer membrane lipoprotein Blc</fullName>
    </recommendedName>
</protein>
<dbReference type="InterPro" id="IPR012674">
    <property type="entry name" value="Calycin"/>
</dbReference>
<gene>
    <name evidence="4" type="ORF">PSQ40_15310</name>
</gene>
<dbReference type="PRINTS" id="PR01171">
    <property type="entry name" value="BCTLIPOCALIN"/>
</dbReference>
<name>A0ABT5N2Q9_9BURK</name>
<feature type="domain" description="Lipocalin/cytosolic fatty-acid binding" evidence="3">
    <location>
        <begin position="49"/>
        <end position="195"/>
    </location>
</feature>
<accession>A0ABT5N2Q9</accession>
<dbReference type="Proteomes" id="UP001528673">
    <property type="component" value="Unassembled WGS sequence"/>
</dbReference>
<comment type="similarity">
    <text evidence="1 2">Belongs to the calycin superfamily. Lipocalin family.</text>
</comment>
<reference evidence="4 5" key="1">
    <citation type="submission" date="2023-02" db="EMBL/GenBank/DDBJ databases">
        <title>Bacterial whole genomic sequence of Curvibacter sp. HBC61.</title>
        <authorList>
            <person name="Le V."/>
            <person name="Ko S.-R."/>
            <person name="Ahn C.-Y."/>
            <person name="Oh H.-M."/>
        </authorList>
    </citation>
    <scope>NUCLEOTIDE SEQUENCE [LARGE SCALE GENOMIC DNA]</scope>
    <source>
        <strain evidence="4 5">HBC61</strain>
    </source>
</reference>
<dbReference type="SUPFAM" id="SSF50814">
    <property type="entry name" value="Lipocalins"/>
    <property type="match status" value="1"/>
</dbReference>
<evidence type="ECO:0000313" key="5">
    <source>
        <dbReference type="Proteomes" id="UP001528673"/>
    </source>
</evidence>
<dbReference type="InterPro" id="IPR000566">
    <property type="entry name" value="Lipocln_cytosolic_FA-bd_dom"/>
</dbReference>
<dbReference type="Pfam" id="PF08212">
    <property type="entry name" value="Lipocalin_2"/>
    <property type="match status" value="1"/>
</dbReference>
<organism evidence="4 5">
    <name type="scientific">Curvibacter cyanobacteriorum</name>
    <dbReference type="NCBI Taxonomy" id="3026422"/>
    <lineage>
        <taxon>Bacteria</taxon>
        <taxon>Pseudomonadati</taxon>
        <taxon>Pseudomonadota</taxon>
        <taxon>Betaproteobacteria</taxon>
        <taxon>Burkholderiales</taxon>
        <taxon>Comamonadaceae</taxon>
        <taxon>Curvibacter</taxon>
    </lineage>
</organism>
<keyword evidence="2" id="KW-0472">Membrane</keyword>
<feature type="chain" id="PRO_5045016065" description="Outer membrane lipoprotein Blc" evidence="2">
    <location>
        <begin position="31"/>
        <end position="207"/>
    </location>
</feature>
<comment type="subcellular location">
    <subcellularLocation>
        <location evidence="2">Cell outer membrane</location>
    </subcellularLocation>
</comment>
<dbReference type="PANTHER" id="PTHR10612:SF34">
    <property type="entry name" value="APOLIPOPROTEIN D"/>
    <property type="match status" value="1"/>
</dbReference>
<comment type="caution">
    <text evidence="4">The sequence shown here is derived from an EMBL/GenBank/DDBJ whole genome shotgun (WGS) entry which is preliminary data.</text>
</comment>
<dbReference type="InterPro" id="IPR047202">
    <property type="entry name" value="Lipocalin_Blc-like_dom"/>
</dbReference>
<keyword evidence="2" id="KW-0449">Lipoprotein</keyword>
<keyword evidence="2" id="KW-0446">Lipid-binding</keyword>
<evidence type="ECO:0000259" key="3">
    <source>
        <dbReference type="Pfam" id="PF08212"/>
    </source>
</evidence>
<dbReference type="PIRSF" id="PIRSF036893">
    <property type="entry name" value="Lipocalin_ApoD"/>
    <property type="match status" value="1"/>
</dbReference>
<dbReference type="InterPro" id="IPR002446">
    <property type="entry name" value="Lipocalin_bac"/>
</dbReference>
<dbReference type="EMBL" id="JAQSIP010000007">
    <property type="protein sequence ID" value="MDD0839951.1"/>
    <property type="molecule type" value="Genomic_DNA"/>
</dbReference>
<dbReference type="Gene3D" id="2.40.128.20">
    <property type="match status" value="1"/>
</dbReference>
<feature type="signal peptide" evidence="2">
    <location>
        <begin position="1"/>
        <end position="30"/>
    </location>
</feature>
<evidence type="ECO:0000313" key="4">
    <source>
        <dbReference type="EMBL" id="MDD0839951.1"/>
    </source>
</evidence>
<proteinExistence type="inferred from homology"/>
<keyword evidence="2" id="KW-0998">Cell outer membrane</keyword>
<dbReference type="RefSeq" id="WP_273952626.1">
    <property type="nucleotide sequence ID" value="NZ_JAQSIP010000007.1"/>
</dbReference>
<evidence type="ECO:0000256" key="1">
    <source>
        <dbReference type="ARBA" id="ARBA00006889"/>
    </source>
</evidence>
<dbReference type="InterPro" id="IPR022271">
    <property type="entry name" value="Lipocalin_ApoD"/>
</dbReference>
<comment type="function">
    <text evidence="2">Involved in the storage or transport of lipids necessary for membrane maintenance under stressful conditions. Displays a binding preference for lysophospholipids.</text>
</comment>